<evidence type="ECO:0000313" key="1">
    <source>
        <dbReference type="EMBL" id="KAK6644273.1"/>
    </source>
</evidence>
<dbReference type="EMBL" id="JAWJWE010000001">
    <property type="protein sequence ID" value="KAK6644273.1"/>
    <property type="molecule type" value="Genomic_DNA"/>
</dbReference>
<sequence length="83" mass="9975">MFSAEFLQADDRKLSEMHLSIDDHPFLPQERRVREPVVNMRSFKLSNQDHEVNDGHNENIKKKKEKNLMKSKMRHEFEPKKKA</sequence>
<name>A0AAN8XN98_POLSC</name>
<protein>
    <submittedName>
        <fullName evidence="1">Uncharacterized protein</fullName>
    </submittedName>
</protein>
<organism evidence="1 2">
    <name type="scientific">Polyplax serrata</name>
    <name type="common">Common mouse louse</name>
    <dbReference type="NCBI Taxonomy" id="468196"/>
    <lineage>
        <taxon>Eukaryota</taxon>
        <taxon>Metazoa</taxon>
        <taxon>Ecdysozoa</taxon>
        <taxon>Arthropoda</taxon>
        <taxon>Hexapoda</taxon>
        <taxon>Insecta</taxon>
        <taxon>Pterygota</taxon>
        <taxon>Neoptera</taxon>
        <taxon>Paraneoptera</taxon>
        <taxon>Psocodea</taxon>
        <taxon>Troctomorpha</taxon>
        <taxon>Phthiraptera</taxon>
        <taxon>Anoplura</taxon>
        <taxon>Polyplacidae</taxon>
        <taxon>Polyplax</taxon>
    </lineage>
</organism>
<evidence type="ECO:0000313" key="2">
    <source>
        <dbReference type="Proteomes" id="UP001372834"/>
    </source>
</evidence>
<proteinExistence type="predicted"/>
<accession>A0AAN8XN98</accession>
<dbReference type="Proteomes" id="UP001372834">
    <property type="component" value="Unassembled WGS sequence"/>
</dbReference>
<dbReference type="AlphaFoldDB" id="A0AAN8XN98"/>
<gene>
    <name evidence="1" type="ORF">RUM43_000540</name>
</gene>
<comment type="caution">
    <text evidence="1">The sequence shown here is derived from an EMBL/GenBank/DDBJ whole genome shotgun (WGS) entry which is preliminary data.</text>
</comment>
<reference evidence="1 2" key="1">
    <citation type="submission" date="2023-10" db="EMBL/GenBank/DDBJ databases">
        <title>Genomes of two closely related lineages of the louse Polyplax serrata with different host specificities.</title>
        <authorList>
            <person name="Martinu J."/>
            <person name="Tarabai H."/>
            <person name="Stefka J."/>
            <person name="Hypsa V."/>
        </authorList>
    </citation>
    <scope>NUCLEOTIDE SEQUENCE [LARGE SCALE GENOMIC DNA]</scope>
    <source>
        <strain evidence="1">HR10_N</strain>
    </source>
</reference>